<organism evidence="1 2">
    <name type="scientific">Paenibacillus plantiphilus</name>
    <dbReference type="NCBI Taxonomy" id="2905650"/>
    <lineage>
        <taxon>Bacteria</taxon>
        <taxon>Bacillati</taxon>
        <taxon>Bacillota</taxon>
        <taxon>Bacilli</taxon>
        <taxon>Bacillales</taxon>
        <taxon>Paenibacillaceae</taxon>
        <taxon>Paenibacillus</taxon>
    </lineage>
</organism>
<dbReference type="PANTHER" id="PTHR13812">
    <property type="entry name" value="KETIMINE REDUCTASE MU-CRYSTALLIN"/>
    <property type="match status" value="1"/>
</dbReference>
<evidence type="ECO:0000313" key="1">
    <source>
        <dbReference type="EMBL" id="CAH1202638.1"/>
    </source>
</evidence>
<reference evidence="1" key="1">
    <citation type="submission" date="2022-01" db="EMBL/GenBank/DDBJ databases">
        <authorList>
            <person name="Criscuolo A."/>
        </authorList>
    </citation>
    <scope>NUCLEOTIDE SEQUENCE</scope>
    <source>
        <strain evidence="1">CIP111893</strain>
    </source>
</reference>
<dbReference type="PANTHER" id="PTHR13812:SF19">
    <property type="entry name" value="KETIMINE REDUCTASE MU-CRYSTALLIN"/>
    <property type="match status" value="1"/>
</dbReference>
<accession>A0ABN8GD14</accession>
<proteinExistence type="predicted"/>
<dbReference type="RefSeq" id="WP_236340259.1">
    <property type="nucleotide sequence ID" value="NZ_CAKMMF010000008.1"/>
</dbReference>
<sequence length="323" mass="36003">MLYLNEKHVKQLGVNWHATIEVIEEAVRCIASEDYAQPVKPYLRFRDLQNRIIAMPAFVGGDVNSAGIKWIASFPRNIERDLPRASSVMILNDVETGQPTAVINTSLLSVIRTASVTGMIIKHFIAARPRPSYRIGIIGFGPIGQYHLQMCQQLLGDRIESITLYDLRPIDREGLGLEGNDRITIAESWQQAYENADIVITCTVSSKPYINLPPNSGALLLNVSLRDFEAEAIYPHVKDAIIVDHWEEVCRENTDVEMMHLSMGLQKEGTRSIVDVVQHNCIAQFQSEAAVMFNPMGMAAFDIAIGQFYSRLALGSGIGDMLE</sequence>
<dbReference type="SUPFAM" id="SSF51735">
    <property type="entry name" value="NAD(P)-binding Rossmann-fold domains"/>
    <property type="match status" value="1"/>
</dbReference>
<protein>
    <submittedName>
        <fullName evidence="1">N-((2S)-2-amino-2-carboxyethyl)-L-glutamate dehydrogenase</fullName>
        <ecNumber evidence="1">1.5.1.51</ecNumber>
    </submittedName>
</protein>
<comment type="caution">
    <text evidence="1">The sequence shown here is derived from an EMBL/GenBank/DDBJ whole genome shotgun (WGS) entry which is preliminary data.</text>
</comment>
<evidence type="ECO:0000313" key="2">
    <source>
        <dbReference type="Proteomes" id="UP000838686"/>
    </source>
</evidence>
<keyword evidence="2" id="KW-1185">Reference proteome</keyword>
<gene>
    <name evidence="1" type="primary">sbnB_2</name>
    <name evidence="1" type="ORF">PAECIP111893_01859</name>
</gene>
<dbReference type="InterPro" id="IPR023401">
    <property type="entry name" value="ODC_N"/>
</dbReference>
<dbReference type="EMBL" id="CAKMMF010000008">
    <property type="protein sequence ID" value="CAH1202638.1"/>
    <property type="molecule type" value="Genomic_DNA"/>
</dbReference>
<dbReference type="GO" id="GO:0016491">
    <property type="term" value="F:oxidoreductase activity"/>
    <property type="evidence" value="ECO:0007669"/>
    <property type="project" value="UniProtKB-KW"/>
</dbReference>
<dbReference type="InterPro" id="IPR003462">
    <property type="entry name" value="ODC_Mu_crystall"/>
</dbReference>
<dbReference type="Gene3D" id="3.30.1780.10">
    <property type="entry name" value="ornithine cyclodeaminase, domain 1"/>
    <property type="match status" value="1"/>
</dbReference>
<dbReference type="Gene3D" id="3.40.50.720">
    <property type="entry name" value="NAD(P)-binding Rossmann-like Domain"/>
    <property type="match status" value="1"/>
</dbReference>
<dbReference type="PIRSF" id="PIRSF001439">
    <property type="entry name" value="CryM"/>
    <property type="match status" value="1"/>
</dbReference>
<name>A0ABN8GD14_9BACL</name>
<keyword evidence="1" id="KW-0560">Oxidoreductase</keyword>
<dbReference type="InterPro" id="IPR036291">
    <property type="entry name" value="NAD(P)-bd_dom_sf"/>
</dbReference>
<dbReference type="Proteomes" id="UP000838686">
    <property type="component" value="Unassembled WGS sequence"/>
</dbReference>
<dbReference type="EC" id="1.5.1.51" evidence="1"/>
<dbReference type="Pfam" id="PF02423">
    <property type="entry name" value="OCD_Mu_crystall"/>
    <property type="match status" value="1"/>
</dbReference>